<name>A0A0H3L0E7_PANAA</name>
<evidence type="ECO:0000256" key="2">
    <source>
        <dbReference type="ARBA" id="ARBA00023239"/>
    </source>
</evidence>
<evidence type="ECO:0000256" key="1">
    <source>
        <dbReference type="ARBA" id="ARBA00005323"/>
    </source>
</evidence>
<evidence type="ECO:0000313" key="5">
    <source>
        <dbReference type="Proteomes" id="UP000006690"/>
    </source>
</evidence>
<gene>
    <name evidence="4" type="ordered locus">PAJ_1275</name>
</gene>
<dbReference type="InterPro" id="IPR001608">
    <property type="entry name" value="Ala_racemase_N"/>
</dbReference>
<reference evidence="5" key="1">
    <citation type="journal article" date="2012" name="Appl. Microbiol. Biotechnol.">
        <title>The complete genome sequence of Pantoea ananatis AJ13355, an organism with great biotechnological potential.</title>
        <authorList>
            <person name="Hara Y."/>
            <person name="Kadotani N."/>
            <person name="Izui H."/>
            <person name="Katashkina J.I."/>
            <person name="Kuvaeva T.M."/>
            <person name="Andreeva I.G."/>
            <person name="Golubeva L.I."/>
            <person name="Malko D.B."/>
            <person name="Makeev V.J."/>
            <person name="Mashko S.V."/>
            <person name="Kozlov Y.I."/>
        </authorList>
    </citation>
    <scope>NUCLEOTIDE SEQUENCE [LARGE SCALE GENOMIC DNA]</scope>
    <source>
        <strain evidence="5">AJ13355</strain>
    </source>
</reference>
<dbReference type="SMART" id="SM01119">
    <property type="entry name" value="D-ser_dehydrat"/>
    <property type="match status" value="1"/>
</dbReference>
<organism evidence="4 5">
    <name type="scientific">Pantoea ananatis (strain AJ13355)</name>
    <dbReference type="NCBI Taxonomy" id="932677"/>
    <lineage>
        <taxon>Bacteria</taxon>
        <taxon>Pseudomonadati</taxon>
        <taxon>Pseudomonadota</taxon>
        <taxon>Gammaproteobacteria</taxon>
        <taxon>Enterobacterales</taxon>
        <taxon>Erwiniaceae</taxon>
        <taxon>Pantoea</taxon>
    </lineage>
</organism>
<proteinExistence type="inferred from homology"/>
<evidence type="ECO:0000313" key="4">
    <source>
        <dbReference type="EMBL" id="BAK11355.1"/>
    </source>
</evidence>
<dbReference type="AlphaFoldDB" id="A0A0H3L0E7"/>
<dbReference type="EMBL" id="AP012032">
    <property type="protein sequence ID" value="BAK11355.1"/>
    <property type="molecule type" value="Genomic_DNA"/>
</dbReference>
<dbReference type="PANTHER" id="PTHR28004">
    <property type="entry name" value="ZGC:162816-RELATED"/>
    <property type="match status" value="1"/>
</dbReference>
<dbReference type="eggNOG" id="COG3616">
    <property type="taxonomic scope" value="Bacteria"/>
</dbReference>
<dbReference type="SUPFAM" id="SSF51419">
    <property type="entry name" value="PLP-binding barrel"/>
    <property type="match status" value="1"/>
</dbReference>
<sequence length="388" mass="42285">MRASIKPYRNSTMLNHLTITTPYLLLDKVKFERNINRLYQRIEGQRCQIRPHLKTLRTLQSAPYLLKASSSPATVSTLAEAEAFVAAGFSNVLYAVGIAPAKLPRIAALRCSGKQVHVLLDSMAQAQAISDYALQHQVTFSVFIEIDCDGHRGGIRPEDETLAEIAGHLHQHGMVVEGVMTHAGESYHCRTPQDIQRAAQQECQAVITAAQHIRAAGIPCPVVSVGSTPTAHAATDLTGVTEVRAGVFSTFDLFMHNLGVCTQDDIALSVVTTVIGHNHDKGWVFVDAGWMAMSRDRGTASQDTDYGYGLVCDDAGCPLGLLLTTTNQEHGIIALPRDSAYSTGDFPLGTLLRILPNHACATAAMHTHYQVIDTRNGEHEVWQRIVGW</sequence>
<evidence type="ECO:0000259" key="3">
    <source>
        <dbReference type="SMART" id="SM01119"/>
    </source>
</evidence>
<dbReference type="GO" id="GO:0008721">
    <property type="term" value="F:D-serine ammonia-lyase activity"/>
    <property type="evidence" value="ECO:0007669"/>
    <property type="project" value="TreeGrafter"/>
</dbReference>
<protein>
    <recommendedName>
        <fullName evidence="3">D-serine dehydratase-like domain-containing protein</fullName>
    </recommendedName>
</protein>
<dbReference type="InterPro" id="IPR026956">
    <property type="entry name" value="D-ser_dehydrat-like_dom"/>
</dbReference>
<dbReference type="KEGG" id="paj:PAJ_1275"/>
<keyword evidence="2" id="KW-0456">Lyase</keyword>
<dbReference type="InterPro" id="IPR051466">
    <property type="entry name" value="D-amino_acid_metab_enzyme"/>
</dbReference>
<dbReference type="Gene3D" id="3.20.20.10">
    <property type="entry name" value="Alanine racemase"/>
    <property type="match status" value="1"/>
</dbReference>
<dbReference type="Proteomes" id="UP000006690">
    <property type="component" value="Chromosome"/>
</dbReference>
<dbReference type="Pfam" id="PF01168">
    <property type="entry name" value="Ala_racemase_N"/>
    <property type="match status" value="1"/>
</dbReference>
<dbReference type="PANTHER" id="PTHR28004:SF2">
    <property type="entry name" value="D-SERINE DEHYDRATASE"/>
    <property type="match status" value="1"/>
</dbReference>
<accession>A0A0H3L0E7</accession>
<dbReference type="InterPro" id="IPR029066">
    <property type="entry name" value="PLP-binding_barrel"/>
</dbReference>
<dbReference type="PATRIC" id="fig|932677.3.peg.1483"/>
<comment type="similarity">
    <text evidence="1">Belongs to the DSD1 family.</text>
</comment>
<feature type="domain" description="D-serine dehydratase-like" evidence="3">
    <location>
        <begin position="267"/>
        <end position="373"/>
    </location>
</feature>
<dbReference type="CDD" id="cd06812">
    <property type="entry name" value="PLPDE_III_DSD_D-TA_like_1"/>
    <property type="match status" value="1"/>
</dbReference>
<dbReference type="GO" id="GO:0036088">
    <property type="term" value="P:D-serine catabolic process"/>
    <property type="evidence" value="ECO:0007669"/>
    <property type="project" value="TreeGrafter"/>
</dbReference>
<dbReference type="Pfam" id="PF14031">
    <property type="entry name" value="D-ser_dehydrat"/>
    <property type="match status" value="1"/>
</dbReference>
<dbReference type="InterPro" id="IPR042208">
    <property type="entry name" value="D-ser_dehydrat-like_sf"/>
</dbReference>
<dbReference type="HOGENOM" id="CLU_031639_2_2_6"/>
<dbReference type="Gene3D" id="2.40.37.20">
    <property type="entry name" value="D-serine dehydratase-like domain"/>
    <property type="match status" value="1"/>
</dbReference>